<proteinExistence type="predicted"/>
<dbReference type="InterPro" id="IPR010730">
    <property type="entry name" value="HET"/>
</dbReference>
<dbReference type="EMBL" id="KZ678139">
    <property type="protein sequence ID" value="PSN63635.1"/>
    <property type="molecule type" value="Genomic_DNA"/>
</dbReference>
<evidence type="ECO:0000259" key="1">
    <source>
        <dbReference type="Pfam" id="PF06985"/>
    </source>
</evidence>
<dbReference type="STRING" id="1448308.A0A2T2NDW5"/>
<evidence type="ECO:0000313" key="3">
    <source>
        <dbReference type="Proteomes" id="UP000240883"/>
    </source>
</evidence>
<gene>
    <name evidence="2" type="ORF">BS50DRAFT_85457</name>
</gene>
<dbReference type="PANTHER" id="PTHR24148">
    <property type="entry name" value="ANKYRIN REPEAT DOMAIN-CONTAINING PROTEIN 39 HOMOLOG-RELATED"/>
    <property type="match status" value="1"/>
</dbReference>
<dbReference type="Proteomes" id="UP000240883">
    <property type="component" value="Unassembled WGS sequence"/>
</dbReference>
<name>A0A2T2NDW5_CORCC</name>
<dbReference type="Pfam" id="PF26639">
    <property type="entry name" value="Het-6_barrel"/>
    <property type="match status" value="1"/>
</dbReference>
<feature type="domain" description="Heterokaryon incompatibility" evidence="1">
    <location>
        <begin position="53"/>
        <end position="203"/>
    </location>
</feature>
<dbReference type="InterPro" id="IPR052895">
    <property type="entry name" value="HetReg/Transcr_Mod"/>
</dbReference>
<dbReference type="PANTHER" id="PTHR24148:SF64">
    <property type="entry name" value="HETEROKARYON INCOMPATIBILITY DOMAIN-CONTAINING PROTEIN"/>
    <property type="match status" value="1"/>
</dbReference>
<dbReference type="AlphaFoldDB" id="A0A2T2NDW5"/>
<evidence type="ECO:0000313" key="2">
    <source>
        <dbReference type="EMBL" id="PSN63635.1"/>
    </source>
</evidence>
<dbReference type="Pfam" id="PF06985">
    <property type="entry name" value="HET"/>
    <property type="match status" value="1"/>
</dbReference>
<reference evidence="2 3" key="1">
    <citation type="journal article" date="2018" name="Front. Microbiol.">
        <title>Genome-Wide Analysis of Corynespora cassiicola Leaf Fall Disease Putative Effectors.</title>
        <authorList>
            <person name="Lopez D."/>
            <person name="Ribeiro S."/>
            <person name="Label P."/>
            <person name="Fumanal B."/>
            <person name="Venisse J.S."/>
            <person name="Kohler A."/>
            <person name="de Oliveira R.R."/>
            <person name="Labutti K."/>
            <person name="Lipzen A."/>
            <person name="Lail K."/>
            <person name="Bauer D."/>
            <person name="Ohm R.A."/>
            <person name="Barry K.W."/>
            <person name="Spatafora J."/>
            <person name="Grigoriev I.V."/>
            <person name="Martin F.M."/>
            <person name="Pujade-Renaud V."/>
        </authorList>
    </citation>
    <scope>NUCLEOTIDE SEQUENCE [LARGE SCALE GENOMIC DNA]</scope>
    <source>
        <strain evidence="2 3">Philippines</strain>
    </source>
</reference>
<keyword evidence="3" id="KW-1185">Reference proteome</keyword>
<organism evidence="2 3">
    <name type="scientific">Corynespora cassiicola Philippines</name>
    <dbReference type="NCBI Taxonomy" id="1448308"/>
    <lineage>
        <taxon>Eukaryota</taxon>
        <taxon>Fungi</taxon>
        <taxon>Dikarya</taxon>
        <taxon>Ascomycota</taxon>
        <taxon>Pezizomycotina</taxon>
        <taxon>Dothideomycetes</taxon>
        <taxon>Pleosporomycetidae</taxon>
        <taxon>Pleosporales</taxon>
        <taxon>Corynesporascaceae</taxon>
        <taxon>Corynespora</taxon>
    </lineage>
</organism>
<sequence length="678" mass="77743">MDTGLVSRNSFRTYPAAVNSDSIRLLRISQEPDGSFFGKLRTFPLYDAPPFFTASYVWGSKTFSQSVVIHLEPGKLPVLESLVPFLQLITEHYDFRESDWWWIDSLCINLEDGQEREEQVRIMGNIYKRAKRAIVWLGEEQEKDSDCEGAIDFLHELNQLRAALKELSTFRECLQRDVYLEKWAALSRLLSRSWWTRVWTLQEFILPKEAKLYCGQRRISRGKFKSAIYCVFLCSTSIPEHAQQYVPRLAFDSAFNRRRIHQWHVNPQANGMNLVALMAYLGNHSASDPRDRVYSVLGLVTGRDRRVAGIPEYTSTVERLYARLVRSFWEEFRSLDIICFTHLFNRYSGPDDLELEPSVPSWAPDWRVPTMFASPVPLMASASKHIGNFRPLHSRNYKALYSASGKWLREHANVKFSDSLRELRCDGVILDHIDGLGSLDDTDPRCRSFLCKESGHGMIQSQSDFCEDSFSPLDTLEAISNSLVLDRQDKYLRFAAPRYYVSDFVALCDLCLKGRQVDSLFSTWFENNKDFLIGGVTLQKTVEELLHSSDPLTLLSLPPPSAKLSSAPSLWSYSFPDSDAEVDDLDSFLSRFLDTVRKKSRRLMVTCDGYIGMAPCRARQGDAVAILFGCSIPLVLRPMGTEQSWQVIGECYVNDFMNREIEESMKRGDVQVDSFRLV</sequence>
<protein>
    <recommendedName>
        <fullName evidence="1">Heterokaryon incompatibility domain-containing protein</fullName>
    </recommendedName>
</protein>
<accession>A0A2T2NDW5</accession>
<dbReference type="OrthoDB" id="2504919at2759"/>